<feature type="transmembrane region" description="Helical" evidence="7">
    <location>
        <begin position="6"/>
        <end position="31"/>
    </location>
</feature>
<evidence type="ECO:0000256" key="6">
    <source>
        <dbReference type="ARBA" id="ARBA00023136"/>
    </source>
</evidence>
<evidence type="ECO:0000313" key="8">
    <source>
        <dbReference type="EMBL" id="MFC0180955.1"/>
    </source>
</evidence>
<dbReference type="EMBL" id="JBHLXE010000111">
    <property type="protein sequence ID" value="MFC0180955.1"/>
    <property type="molecule type" value="Genomic_DNA"/>
</dbReference>
<feature type="transmembrane region" description="Helical" evidence="7">
    <location>
        <begin position="72"/>
        <end position="94"/>
    </location>
</feature>
<evidence type="ECO:0000256" key="7">
    <source>
        <dbReference type="SAM" id="Phobius"/>
    </source>
</evidence>
<dbReference type="Pfam" id="PF01810">
    <property type="entry name" value="LysE"/>
    <property type="match status" value="1"/>
</dbReference>
<organism evidence="8 9">
    <name type="scientific">Thorsellia kenyensis</name>
    <dbReference type="NCBI Taxonomy" id="1549888"/>
    <lineage>
        <taxon>Bacteria</taxon>
        <taxon>Pseudomonadati</taxon>
        <taxon>Pseudomonadota</taxon>
        <taxon>Gammaproteobacteria</taxon>
        <taxon>Enterobacterales</taxon>
        <taxon>Thorselliaceae</taxon>
        <taxon>Thorsellia</taxon>
    </lineage>
</organism>
<accession>A0ABV6CFR9</accession>
<proteinExistence type="predicted"/>
<keyword evidence="2" id="KW-1003">Cell membrane</keyword>
<keyword evidence="9" id="KW-1185">Reference proteome</keyword>
<keyword evidence="4" id="KW-0029">Amino-acid transport</keyword>
<feature type="transmembrane region" description="Helical" evidence="7">
    <location>
        <begin position="43"/>
        <end position="66"/>
    </location>
</feature>
<protein>
    <submittedName>
        <fullName evidence="8">LysE family translocator</fullName>
    </submittedName>
</protein>
<dbReference type="Proteomes" id="UP001589758">
    <property type="component" value="Unassembled WGS sequence"/>
</dbReference>
<keyword evidence="5 7" id="KW-1133">Transmembrane helix</keyword>
<sequence>MDLTILFTYIISIILLIITPGPVMALVINVASKNKKKVISTLFGTNFASLVYISLAALTIAGMMTISDSVMTILSFLGSLFIFYLGIQITRGYFYAKIAISQNDALKSKTTGGFFSGFLVAIANPKDIIFFISFFPQFILITDSFSKSITILSFTWIILDFLVLYACAIFMQKQTLKVKQLIELGSGILLLGVSIISFYFNYHNMWVLLSGSFS</sequence>
<evidence type="ECO:0000256" key="1">
    <source>
        <dbReference type="ARBA" id="ARBA00004651"/>
    </source>
</evidence>
<evidence type="ECO:0000256" key="5">
    <source>
        <dbReference type="ARBA" id="ARBA00022989"/>
    </source>
</evidence>
<dbReference type="PANTHER" id="PTHR30086:SF20">
    <property type="entry name" value="ARGININE EXPORTER PROTEIN ARGO-RELATED"/>
    <property type="match status" value="1"/>
</dbReference>
<reference evidence="8 9" key="1">
    <citation type="submission" date="2024-09" db="EMBL/GenBank/DDBJ databases">
        <authorList>
            <person name="Sun Q."/>
            <person name="Mori K."/>
        </authorList>
    </citation>
    <scope>NUCLEOTIDE SEQUENCE [LARGE SCALE GENOMIC DNA]</scope>
    <source>
        <strain evidence="8 9">CCM 8545</strain>
    </source>
</reference>
<feature type="transmembrane region" description="Helical" evidence="7">
    <location>
        <begin position="148"/>
        <end position="169"/>
    </location>
</feature>
<evidence type="ECO:0000313" key="9">
    <source>
        <dbReference type="Proteomes" id="UP001589758"/>
    </source>
</evidence>
<keyword evidence="4" id="KW-0813">Transport</keyword>
<keyword evidence="6 7" id="KW-0472">Membrane</keyword>
<comment type="caution">
    <text evidence="8">The sequence shown here is derived from an EMBL/GenBank/DDBJ whole genome shotgun (WGS) entry which is preliminary data.</text>
</comment>
<name>A0ABV6CFR9_9GAMM</name>
<feature type="transmembrane region" description="Helical" evidence="7">
    <location>
        <begin position="114"/>
        <end position="136"/>
    </location>
</feature>
<comment type="subcellular location">
    <subcellularLocation>
        <location evidence="1">Cell membrane</location>
        <topology evidence="1">Multi-pass membrane protein</topology>
    </subcellularLocation>
</comment>
<feature type="transmembrane region" description="Helical" evidence="7">
    <location>
        <begin position="181"/>
        <end position="200"/>
    </location>
</feature>
<dbReference type="InterPro" id="IPR001123">
    <property type="entry name" value="LeuE-type"/>
</dbReference>
<evidence type="ECO:0000256" key="4">
    <source>
        <dbReference type="ARBA" id="ARBA00022970"/>
    </source>
</evidence>
<keyword evidence="3 7" id="KW-0812">Transmembrane</keyword>
<evidence type="ECO:0000256" key="3">
    <source>
        <dbReference type="ARBA" id="ARBA00022692"/>
    </source>
</evidence>
<evidence type="ECO:0000256" key="2">
    <source>
        <dbReference type="ARBA" id="ARBA00022475"/>
    </source>
</evidence>
<dbReference type="RefSeq" id="WP_385878261.1">
    <property type="nucleotide sequence ID" value="NZ_JBHLXE010000111.1"/>
</dbReference>
<dbReference type="PANTHER" id="PTHR30086">
    <property type="entry name" value="ARGININE EXPORTER PROTEIN ARGO"/>
    <property type="match status" value="1"/>
</dbReference>
<gene>
    <name evidence="8" type="ORF">ACFFIT_12820</name>
</gene>